<dbReference type="CDD" id="cd07377">
    <property type="entry name" value="WHTH_GntR"/>
    <property type="match status" value="1"/>
</dbReference>
<dbReference type="AlphaFoldDB" id="A0A0P6YJX5"/>
<dbReference type="InterPro" id="IPR036390">
    <property type="entry name" value="WH_DNA-bd_sf"/>
</dbReference>
<evidence type="ECO:0000259" key="4">
    <source>
        <dbReference type="PROSITE" id="PS50949"/>
    </source>
</evidence>
<keyword evidence="1" id="KW-0805">Transcription regulation</keyword>
<dbReference type="Pfam" id="PF00392">
    <property type="entry name" value="GntR"/>
    <property type="match status" value="1"/>
</dbReference>
<gene>
    <name evidence="5" type="ORF">SE18_03830</name>
</gene>
<name>A0A0P6YJX5_9CHLR</name>
<dbReference type="EMBL" id="LGKP01000008">
    <property type="protein sequence ID" value="KPL90917.1"/>
    <property type="molecule type" value="Genomic_DNA"/>
</dbReference>
<dbReference type="STRING" id="70996.SE18_03830"/>
<keyword evidence="6" id="KW-1185">Reference proteome</keyword>
<dbReference type="GO" id="GO:0003677">
    <property type="term" value="F:DNA binding"/>
    <property type="evidence" value="ECO:0007669"/>
    <property type="project" value="UniProtKB-KW"/>
</dbReference>
<dbReference type="SUPFAM" id="SSF46785">
    <property type="entry name" value="Winged helix' DNA-binding domain"/>
    <property type="match status" value="1"/>
</dbReference>
<dbReference type="InterPro" id="IPR036388">
    <property type="entry name" value="WH-like_DNA-bd_sf"/>
</dbReference>
<dbReference type="GO" id="GO:0003700">
    <property type="term" value="F:DNA-binding transcription factor activity"/>
    <property type="evidence" value="ECO:0007669"/>
    <property type="project" value="InterPro"/>
</dbReference>
<dbReference type="SMART" id="SM00345">
    <property type="entry name" value="HTH_GNTR"/>
    <property type="match status" value="1"/>
</dbReference>
<dbReference type="Gene3D" id="1.10.10.10">
    <property type="entry name" value="Winged helix-like DNA-binding domain superfamily/Winged helix DNA-binding domain"/>
    <property type="match status" value="1"/>
</dbReference>
<evidence type="ECO:0000256" key="1">
    <source>
        <dbReference type="ARBA" id="ARBA00023015"/>
    </source>
</evidence>
<sequence length="132" mass="14943">MNIHSDLIISRTDGRPMYLQIIEQIKQRIALGDWPAGSEIPSIRQLAIDLRISVITVKRAYFELEHEGIIVTQHGKGSFVATNTQLSRQVWEDELNSYLEQVARLAALLGLSNEQLIQRLHAAASNQQQELL</sequence>
<dbReference type="PANTHER" id="PTHR38445:SF7">
    <property type="entry name" value="GNTR-FAMILY TRANSCRIPTIONAL REGULATOR"/>
    <property type="match status" value="1"/>
</dbReference>
<keyword evidence="3" id="KW-0804">Transcription</keyword>
<evidence type="ECO:0000256" key="2">
    <source>
        <dbReference type="ARBA" id="ARBA00023125"/>
    </source>
</evidence>
<keyword evidence="2" id="KW-0238">DNA-binding</keyword>
<evidence type="ECO:0000313" key="6">
    <source>
        <dbReference type="Proteomes" id="UP000050277"/>
    </source>
</evidence>
<dbReference type="OrthoDB" id="163333at2"/>
<protein>
    <submittedName>
        <fullName evidence="5">GntR family transcriptional regulator</fullName>
    </submittedName>
</protein>
<dbReference type="PANTHER" id="PTHR38445">
    <property type="entry name" value="HTH-TYPE TRANSCRIPTIONAL REPRESSOR YTRA"/>
    <property type="match status" value="1"/>
</dbReference>
<accession>A0A0P6YJX5</accession>
<feature type="domain" description="HTH gntR-type" evidence="4">
    <location>
        <begin position="15"/>
        <end position="83"/>
    </location>
</feature>
<dbReference type="PROSITE" id="PS50949">
    <property type="entry name" value="HTH_GNTR"/>
    <property type="match status" value="1"/>
</dbReference>
<proteinExistence type="predicted"/>
<evidence type="ECO:0000313" key="5">
    <source>
        <dbReference type="EMBL" id="KPL90917.1"/>
    </source>
</evidence>
<organism evidence="5 6">
    <name type="scientific">Herpetosiphon geysericola</name>
    <dbReference type="NCBI Taxonomy" id="70996"/>
    <lineage>
        <taxon>Bacteria</taxon>
        <taxon>Bacillati</taxon>
        <taxon>Chloroflexota</taxon>
        <taxon>Chloroflexia</taxon>
        <taxon>Herpetosiphonales</taxon>
        <taxon>Herpetosiphonaceae</taxon>
        <taxon>Herpetosiphon</taxon>
    </lineage>
</organism>
<reference evidence="5 6" key="1">
    <citation type="submission" date="2015-07" db="EMBL/GenBank/DDBJ databases">
        <title>Whole genome sequence of Herpetosiphon geysericola DSM 7119.</title>
        <authorList>
            <person name="Hemp J."/>
            <person name="Ward L.M."/>
            <person name="Pace L.A."/>
            <person name="Fischer W.W."/>
        </authorList>
    </citation>
    <scope>NUCLEOTIDE SEQUENCE [LARGE SCALE GENOMIC DNA]</scope>
    <source>
        <strain evidence="5 6">DSM 7119</strain>
    </source>
</reference>
<dbReference type="InterPro" id="IPR000524">
    <property type="entry name" value="Tscrpt_reg_HTH_GntR"/>
</dbReference>
<dbReference type="Proteomes" id="UP000050277">
    <property type="component" value="Unassembled WGS sequence"/>
</dbReference>
<evidence type="ECO:0000256" key="3">
    <source>
        <dbReference type="ARBA" id="ARBA00023163"/>
    </source>
</evidence>
<comment type="caution">
    <text evidence="5">The sequence shown here is derived from an EMBL/GenBank/DDBJ whole genome shotgun (WGS) entry which is preliminary data.</text>
</comment>